<sequence>MRCCSSGSGTEQRCPSNTWWQREWMAFKYLVAERVDGFQIPGGGERGWLSNTWWWRERMAEGLVGGPLLASAATLGTWQALASLKGLLLLRRPLDHAEFWEEMLPLPPVKYGPLGKAEKPEPAQQA</sequence>
<name>A0A3M0K2N5_HIRRU</name>
<protein>
    <submittedName>
        <fullName evidence="1">Uncharacterized protein</fullName>
    </submittedName>
</protein>
<organism evidence="1 2">
    <name type="scientific">Hirundo rustica rustica</name>
    <dbReference type="NCBI Taxonomy" id="333673"/>
    <lineage>
        <taxon>Eukaryota</taxon>
        <taxon>Metazoa</taxon>
        <taxon>Chordata</taxon>
        <taxon>Craniata</taxon>
        <taxon>Vertebrata</taxon>
        <taxon>Euteleostomi</taxon>
        <taxon>Archelosauria</taxon>
        <taxon>Archosauria</taxon>
        <taxon>Dinosauria</taxon>
        <taxon>Saurischia</taxon>
        <taxon>Theropoda</taxon>
        <taxon>Coelurosauria</taxon>
        <taxon>Aves</taxon>
        <taxon>Neognathae</taxon>
        <taxon>Neoaves</taxon>
        <taxon>Telluraves</taxon>
        <taxon>Australaves</taxon>
        <taxon>Passeriformes</taxon>
        <taxon>Sylvioidea</taxon>
        <taxon>Hirundinidae</taxon>
        <taxon>Hirundo</taxon>
    </lineage>
</organism>
<gene>
    <name evidence="1" type="ORF">DUI87_16099</name>
</gene>
<dbReference type="Proteomes" id="UP000269221">
    <property type="component" value="Unassembled WGS sequence"/>
</dbReference>
<dbReference type="AlphaFoldDB" id="A0A3M0K2N5"/>
<proteinExistence type="predicted"/>
<evidence type="ECO:0000313" key="1">
    <source>
        <dbReference type="EMBL" id="RMC06661.1"/>
    </source>
</evidence>
<keyword evidence="2" id="KW-1185">Reference proteome</keyword>
<reference evidence="1 2" key="1">
    <citation type="submission" date="2018-07" db="EMBL/GenBank/DDBJ databases">
        <title>A high quality draft genome assembly of the barn swallow (H. rustica rustica).</title>
        <authorList>
            <person name="Formenti G."/>
            <person name="Chiara M."/>
            <person name="Poveda L."/>
            <person name="Francoijs K.-J."/>
            <person name="Bonisoli-Alquati A."/>
            <person name="Canova L."/>
            <person name="Gianfranceschi L."/>
            <person name="Horner D.S."/>
            <person name="Saino N."/>
        </authorList>
    </citation>
    <scope>NUCLEOTIDE SEQUENCE [LARGE SCALE GENOMIC DNA]</scope>
    <source>
        <strain evidence="1">Chelidonia</strain>
        <tissue evidence="1">Blood</tissue>
    </source>
</reference>
<dbReference type="EMBL" id="QRBI01000120">
    <property type="protein sequence ID" value="RMC06661.1"/>
    <property type="molecule type" value="Genomic_DNA"/>
</dbReference>
<evidence type="ECO:0000313" key="2">
    <source>
        <dbReference type="Proteomes" id="UP000269221"/>
    </source>
</evidence>
<accession>A0A3M0K2N5</accession>
<comment type="caution">
    <text evidence="1">The sequence shown here is derived from an EMBL/GenBank/DDBJ whole genome shotgun (WGS) entry which is preliminary data.</text>
</comment>